<protein>
    <submittedName>
        <fullName evidence="1">Uncharacterized protein</fullName>
    </submittedName>
</protein>
<evidence type="ECO:0000313" key="1">
    <source>
        <dbReference type="EMBL" id="KST62941.1"/>
    </source>
</evidence>
<organism evidence="1 3">
    <name type="scientific">Mastigocoleus testarum BC008</name>
    <dbReference type="NCBI Taxonomy" id="371196"/>
    <lineage>
        <taxon>Bacteria</taxon>
        <taxon>Bacillati</taxon>
        <taxon>Cyanobacteriota</taxon>
        <taxon>Cyanophyceae</taxon>
        <taxon>Nostocales</taxon>
        <taxon>Hapalosiphonaceae</taxon>
        <taxon>Mastigocoleus</taxon>
    </lineage>
</organism>
<proteinExistence type="predicted"/>
<dbReference type="EMBL" id="LMTZ01000145">
    <property type="protein sequence ID" value="KST63032.1"/>
    <property type="molecule type" value="Genomic_DNA"/>
</dbReference>
<reference evidence="1 3" key="1">
    <citation type="journal article" date="2015" name="Genome Announc.">
        <title>Draft Genome of the Euendolithic (true boring) Cyanobacterium Mastigocoleus testarum strain BC008.</title>
        <authorList>
            <person name="Guida B.S."/>
            <person name="Garcia-Pichel F."/>
        </authorList>
    </citation>
    <scope>NUCLEOTIDE SEQUENCE [LARGE SCALE GENOMIC DNA]</scope>
    <source>
        <strain evidence="1 3">BC008</strain>
    </source>
</reference>
<evidence type="ECO:0000313" key="2">
    <source>
        <dbReference type="EMBL" id="KST63032.1"/>
    </source>
</evidence>
<comment type="caution">
    <text evidence="1">The sequence shown here is derived from an EMBL/GenBank/DDBJ whole genome shotgun (WGS) entry which is preliminary data.</text>
</comment>
<name>A0A0V7ZER2_9CYAN</name>
<sequence length="86" mass="9833">MYNFQQNQTIYPEQNPPSTLIDAALIKAAGNIYHTHCEVHPEITGYASGVAIHRENHRGKVIFKNQPVLLPEERFIPLEQIESCVY</sequence>
<keyword evidence="3" id="KW-1185">Reference proteome</keyword>
<dbReference type="OrthoDB" id="531597at2"/>
<dbReference type="EMBL" id="LMTZ01000147">
    <property type="protein sequence ID" value="KST62941.1"/>
    <property type="molecule type" value="Genomic_DNA"/>
</dbReference>
<gene>
    <name evidence="1" type="ORF">BC008_11520</name>
    <name evidence="2" type="ORF">BC008_11995</name>
</gene>
<evidence type="ECO:0000313" key="3">
    <source>
        <dbReference type="Proteomes" id="UP000053372"/>
    </source>
</evidence>
<dbReference type="AlphaFoldDB" id="A0A0V7ZER2"/>
<accession>A0A0V7ZER2</accession>
<dbReference type="RefSeq" id="WP_058184554.1">
    <property type="nucleotide sequence ID" value="NZ_LMTZ01000145.1"/>
</dbReference>
<dbReference type="Proteomes" id="UP000053372">
    <property type="component" value="Unassembled WGS sequence"/>
</dbReference>